<dbReference type="OrthoDB" id="1240046at2"/>
<dbReference type="AlphaFoldDB" id="A0A1M5D7B5"/>
<dbReference type="STRING" id="1346286.SAMN05444362_10899"/>
<reference evidence="3" key="1">
    <citation type="submission" date="2016-11" db="EMBL/GenBank/DDBJ databases">
        <authorList>
            <person name="Varghese N."/>
            <person name="Submissions S."/>
        </authorList>
    </citation>
    <scope>NUCLEOTIDE SEQUENCE [LARGE SCALE GENOMIC DNA]</scope>
    <source>
        <strain evidence="3">DSM 27370</strain>
    </source>
</reference>
<feature type="signal peptide" evidence="1">
    <location>
        <begin position="1"/>
        <end position="20"/>
    </location>
</feature>
<proteinExistence type="predicted"/>
<dbReference type="EMBL" id="FQUC01000008">
    <property type="protein sequence ID" value="SHF62898.1"/>
    <property type="molecule type" value="Genomic_DNA"/>
</dbReference>
<name>A0A1M5D7B5_9BACT</name>
<feature type="chain" id="PRO_5009909497" description="C1q domain-containing protein" evidence="1">
    <location>
        <begin position="21"/>
        <end position="280"/>
    </location>
</feature>
<organism evidence="2 3">
    <name type="scientific">Dysgonomonas macrotermitis</name>
    <dbReference type="NCBI Taxonomy" id="1346286"/>
    <lineage>
        <taxon>Bacteria</taxon>
        <taxon>Pseudomonadati</taxon>
        <taxon>Bacteroidota</taxon>
        <taxon>Bacteroidia</taxon>
        <taxon>Bacteroidales</taxon>
        <taxon>Dysgonomonadaceae</taxon>
        <taxon>Dysgonomonas</taxon>
    </lineage>
</organism>
<evidence type="ECO:0008006" key="4">
    <source>
        <dbReference type="Google" id="ProtNLM"/>
    </source>
</evidence>
<accession>A0A1M5D7B5</accession>
<evidence type="ECO:0000313" key="2">
    <source>
        <dbReference type="EMBL" id="SHF62898.1"/>
    </source>
</evidence>
<keyword evidence="3" id="KW-1185">Reference proteome</keyword>
<evidence type="ECO:0000256" key="1">
    <source>
        <dbReference type="SAM" id="SignalP"/>
    </source>
</evidence>
<sequence length="280" mass="30445">MKKIILYLYLSLSIGIIAHAQIGVNTESPIGIFNIDPKGNNNSEQTGKSDDDVVILTNGNMGIGTTTPSNKLTIVPATNATNTNAGLQLTNNAANDRVLTSDINGNAQWTGTHFSEFTIRNRTSTNLDATPAQLKYVTGLSFTFPSEGTYSVTLQCIMRRVSGTLNLTDRPVLQILPNVPTSATAAEMESIWSSNTEDSRFLGSYEIMGYPRNLAAATNTEYRFIFSENLIVTQATGLTAYLIVHMYVAENQTFQFQFGTPSTGDNTEPQTVGCSFIKIN</sequence>
<dbReference type="RefSeq" id="WP_062178105.1">
    <property type="nucleotide sequence ID" value="NZ_BBXL01000004.1"/>
</dbReference>
<protein>
    <recommendedName>
        <fullName evidence="4">C1q domain-containing protein</fullName>
    </recommendedName>
</protein>
<dbReference type="Proteomes" id="UP000184480">
    <property type="component" value="Unassembled WGS sequence"/>
</dbReference>
<evidence type="ECO:0000313" key="3">
    <source>
        <dbReference type="Proteomes" id="UP000184480"/>
    </source>
</evidence>
<keyword evidence="1" id="KW-0732">Signal</keyword>
<gene>
    <name evidence="2" type="ORF">SAMN05444362_10899</name>
</gene>